<dbReference type="FunFam" id="1.20.5.500:FF:000001">
    <property type="entry name" value="Type II keratin 23"/>
    <property type="match status" value="2"/>
</dbReference>
<dbReference type="SUPFAM" id="SSF64593">
    <property type="entry name" value="Intermediate filament protein, coiled coil region"/>
    <property type="match status" value="6"/>
</dbReference>
<feature type="coiled-coil region" evidence="5">
    <location>
        <begin position="280"/>
        <end position="342"/>
    </location>
</feature>
<evidence type="ECO:0000259" key="7">
    <source>
        <dbReference type="PROSITE" id="PS51842"/>
    </source>
</evidence>
<keyword evidence="1 4" id="KW-0403">Intermediate filament</keyword>
<dbReference type="InterPro" id="IPR032444">
    <property type="entry name" value="Keratin_2_head"/>
</dbReference>
<dbReference type="FunFam" id="1.20.5.1160:FF:000001">
    <property type="entry name" value="Keratin type II"/>
    <property type="match status" value="2"/>
</dbReference>
<dbReference type="EMBL" id="AKCR02000190">
    <property type="protein sequence ID" value="PKK18628.1"/>
    <property type="molecule type" value="Genomic_DNA"/>
</dbReference>
<dbReference type="SMART" id="SM01391">
    <property type="entry name" value="Filament"/>
    <property type="match status" value="2"/>
</dbReference>
<evidence type="ECO:0000256" key="4">
    <source>
        <dbReference type="RuleBase" id="RU000685"/>
    </source>
</evidence>
<name>A0A2I0LMH0_COLLI</name>
<keyword evidence="9" id="KW-1185">Reference proteome</keyword>
<protein>
    <submittedName>
        <fullName evidence="8">Keratin, type II cytoskeletal 5</fullName>
    </submittedName>
</protein>
<dbReference type="Gene3D" id="1.20.5.500">
    <property type="entry name" value="Single helix bin"/>
    <property type="match status" value="2"/>
</dbReference>
<dbReference type="Gene3D" id="1.20.5.170">
    <property type="match status" value="2"/>
</dbReference>
<dbReference type="GO" id="GO:0030280">
    <property type="term" value="F:structural constituent of skin epidermis"/>
    <property type="evidence" value="ECO:0007669"/>
    <property type="project" value="TreeGrafter"/>
</dbReference>
<evidence type="ECO:0000313" key="8">
    <source>
        <dbReference type="EMBL" id="PKK18628.1"/>
    </source>
</evidence>
<sequence>MSRQTFSTRVGGGGRSYSAASAVLPSGSRAGFSSVSVARAGGGGGGFGRLIGGGGGGGGGGGCGFSSRSLYNLGGSKRISIGVGSSYRAAFGSGAGGGSGLGGGGGYGLGGGALGLGSGALGLGGGGALGLGGGGALGLGGAGFGAGGGAGGLGFGGGGNPAGFGASPPGVGTIQEVTVNQSLLSPLNLEIDPNIHQVRKDEREQIKTLNNKFASFIDKVRFLEQQNKVLETKWTLLQDQGQKNNSGKSSLEPLFEAYIGNLRRQLGNLLGERGRMDGELKSTQDLVEDFKNKYEEEINRRTAAENEFVVLKKDVDAAYMSKVELEAKVDALTDELSFLRALYDAELAQLSAQVSDTAVVLSMDNNRNLDLSSIIAEVKAQYEDIANRSRAEAEAWYQTKFEELQATAGKHGDDLRNTKGEISELNRLIQRIRSEIENTRNQCATLQTAVADAEERGELALKDAKAKMIELEDALQKAKADMARQLREYQELMNVKLALDIEIATYRKLLEGEESRKAGEFPSTGNLGTALTSSTGGGVRGFSSGSAIVGGGGGSRSSFSSVSVSRVGGGRAGGGAGFGAGFGSRSLYNLGGSKRISFGSVGGGLRSGAGGGYGFGGGAGFALGYGGGAGAGFGLGGAGGGGGYGLGSGFGLGGPGFGGRGGPGFPVCPPGGIQEVTVNQSLLAPLKLDIDPEIQKVRTQEREQIKTLNNKFASFIDKVRFLEQQNKVLETKWTLLQEQGHTVTRKSLEPLFESYINNMRRQLDSLMGERSRLDTELRNMQDMVEDFKNKYEDEINRRTGAENEFVVLKKDVDGAYMNKVELQAKADGLADEINFLRALYEAELSQMQQQVSDTSVVLSMDNNRSLDLNSIIAEVKAQYEDIANRSRAEAEAWYQTKYEELQVSAGRHGDDLRNTKIEISEINRMVQRLRNEIESVKKQCANLQAAIAEAEERGELALKDAKAKLAELEDALQKAKADLARQLREYQELMNVKLALDIEIATYRKLLEGEESRWGRGHGSWARLRGAGGTSGGTNSSSAPRLQHRVMENGGRERDMFSWEFCRKRSVSPVPGT</sequence>
<dbReference type="GO" id="GO:0045109">
    <property type="term" value="P:intermediate filament organization"/>
    <property type="evidence" value="ECO:0007669"/>
    <property type="project" value="TreeGrafter"/>
</dbReference>
<evidence type="ECO:0000256" key="6">
    <source>
        <dbReference type="SAM" id="MobiDB-lite"/>
    </source>
</evidence>
<feature type="coiled-coil region" evidence="5">
    <location>
        <begin position="415"/>
        <end position="495"/>
    </location>
</feature>
<feature type="region of interest" description="Disordered" evidence="6">
    <location>
        <begin position="1023"/>
        <end position="1042"/>
    </location>
</feature>
<comment type="caution">
    <text evidence="8">The sequence shown here is derived from an EMBL/GenBank/DDBJ whole genome shotgun (WGS) entry which is preliminary data.</text>
</comment>
<dbReference type="Gene3D" id="1.20.5.1160">
    <property type="entry name" value="Vasodilator-stimulated phosphoprotein"/>
    <property type="match status" value="2"/>
</dbReference>
<dbReference type="InParanoid" id="A0A2I0LMH0"/>
<reference evidence="8 9" key="1">
    <citation type="journal article" date="2013" name="Science">
        <title>Genomic diversity and evolution of the head crest in the rock pigeon.</title>
        <authorList>
            <person name="Shapiro M.D."/>
            <person name="Kronenberg Z."/>
            <person name="Li C."/>
            <person name="Domyan E.T."/>
            <person name="Pan H."/>
            <person name="Campbell M."/>
            <person name="Tan H."/>
            <person name="Huff C.D."/>
            <person name="Hu H."/>
            <person name="Vickrey A.I."/>
            <person name="Nielsen S.C."/>
            <person name="Stringham S.A."/>
            <person name="Hu H."/>
            <person name="Willerslev E."/>
            <person name="Gilbert M.T."/>
            <person name="Yandell M."/>
            <person name="Zhang G."/>
            <person name="Wang J."/>
        </authorList>
    </citation>
    <scope>NUCLEOTIDE SEQUENCE [LARGE SCALE GENOMIC DNA]</scope>
    <source>
        <tissue evidence="8">Blood</tissue>
    </source>
</reference>
<proteinExistence type="inferred from homology"/>
<dbReference type="Proteomes" id="UP000053872">
    <property type="component" value="Unassembled WGS sequence"/>
</dbReference>
<dbReference type="PANTHER" id="PTHR45616">
    <property type="entry name" value="GATA-TYPE DOMAIN-CONTAINING PROTEIN"/>
    <property type="match status" value="1"/>
</dbReference>
<dbReference type="STRING" id="8932.A0A2I0LMH0"/>
<accession>A0A2I0LMH0</accession>
<dbReference type="PRINTS" id="PR01276">
    <property type="entry name" value="TYPE2KERATIN"/>
</dbReference>
<dbReference type="Pfam" id="PF00038">
    <property type="entry name" value="Filament"/>
    <property type="match status" value="2"/>
</dbReference>
<feature type="coiled-coil region" evidence="5">
    <location>
        <begin position="756"/>
        <end position="839"/>
    </location>
</feature>
<evidence type="ECO:0000313" key="9">
    <source>
        <dbReference type="Proteomes" id="UP000053872"/>
    </source>
</evidence>
<dbReference type="InterPro" id="IPR039008">
    <property type="entry name" value="IF_rod_dom"/>
</dbReference>
<dbReference type="PANTHER" id="PTHR45616:SF69">
    <property type="entry name" value="IF ROD DOMAIN-CONTAINING PROTEIN-RELATED"/>
    <property type="match status" value="1"/>
</dbReference>
<keyword evidence="2 5" id="KW-0175">Coiled coil</keyword>
<organism evidence="8 9">
    <name type="scientific">Columba livia</name>
    <name type="common">Rock dove</name>
    <dbReference type="NCBI Taxonomy" id="8932"/>
    <lineage>
        <taxon>Eukaryota</taxon>
        <taxon>Metazoa</taxon>
        <taxon>Chordata</taxon>
        <taxon>Craniata</taxon>
        <taxon>Vertebrata</taxon>
        <taxon>Euteleostomi</taxon>
        <taxon>Archelosauria</taxon>
        <taxon>Archosauria</taxon>
        <taxon>Dinosauria</taxon>
        <taxon>Saurischia</taxon>
        <taxon>Theropoda</taxon>
        <taxon>Coelurosauria</taxon>
        <taxon>Aves</taxon>
        <taxon>Neognathae</taxon>
        <taxon>Neoaves</taxon>
        <taxon>Columbimorphae</taxon>
        <taxon>Columbiformes</taxon>
        <taxon>Columbidae</taxon>
        <taxon>Columba</taxon>
    </lineage>
</organism>
<dbReference type="AlphaFoldDB" id="A0A2I0LMH0"/>
<dbReference type="FunFam" id="1.20.5.170:FF:000004">
    <property type="entry name" value="Keratin, type II cytoskeletal 5"/>
    <property type="match status" value="2"/>
</dbReference>
<evidence type="ECO:0000256" key="3">
    <source>
        <dbReference type="ARBA" id="ARBA00061646"/>
    </source>
</evidence>
<dbReference type="GO" id="GO:0031424">
    <property type="term" value="P:keratinization"/>
    <property type="evidence" value="ECO:0007669"/>
    <property type="project" value="TreeGrafter"/>
</dbReference>
<feature type="domain" description="IF rod" evidence="7">
    <location>
        <begin position="701"/>
        <end position="1014"/>
    </location>
</feature>
<evidence type="ECO:0000256" key="5">
    <source>
        <dbReference type="SAM" id="Coils"/>
    </source>
</evidence>
<dbReference type="PROSITE" id="PS00226">
    <property type="entry name" value="IF_ROD_1"/>
    <property type="match status" value="2"/>
</dbReference>
<dbReference type="PROSITE" id="PS51842">
    <property type="entry name" value="IF_ROD_2"/>
    <property type="match status" value="2"/>
</dbReference>
<dbReference type="Pfam" id="PF16208">
    <property type="entry name" value="Keratin_2_head"/>
    <property type="match status" value="2"/>
</dbReference>
<comment type="similarity">
    <text evidence="3 4">Belongs to the intermediate filament family.</text>
</comment>
<dbReference type="InterPro" id="IPR018039">
    <property type="entry name" value="IF_conserved"/>
</dbReference>
<dbReference type="GO" id="GO:0005615">
    <property type="term" value="C:extracellular space"/>
    <property type="evidence" value="ECO:0007669"/>
    <property type="project" value="TreeGrafter"/>
</dbReference>
<gene>
    <name evidence="8" type="ORF">A306_00012907</name>
</gene>
<feature type="domain" description="IF rod" evidence="7">
    <location>
        <begin position="202"/>
        <end position="517"/>
    </location>
</feature>
<dbReference type="GO" id="GO:0045095">
    <property type="term" value="C:keratin filament"/>
    <property type="evidence" value="ECO:0007669"/>
    <property type="project" value="InterPro"/>
</dbReference>
<evidence type="ECO:0000256" key="1">
    <source>
        <dbReference type="ARBA" id="ARBA00022754"/>
    </source>
</evidence>
<feature type="coiled-coil region" evidence="5">
    <location>
        <begin position="912"/>
        <end position="992"/>
    </location>
</feature>
<evidence type="ECO:0000256" key="2">
    <source>
        <dbReference type="ARBA" id="ARBA00023054"/>
    </source>
</evidence>
<dbReference type="InterPro" id="IPR003054">
    <property type="entry name" value="Keratin_II"/>
</dbReference>